<evidence type="ECO:0000256" key="1">
    <source>
        <dbReference type="ARBA" id="ARBA00004123"/>
    </source>
</evidence>
<evidence type="ECO:0000313" key="10">
    <source>
        <dbReference type="Proteomes" id="UP000694556"/>
    </source>
</evidence>
<feature type="region of interest" description="Disordered" evidence="7">
    <location>
        <begin position="811"/>
        <end position="837"/>
    </location>
</feature>
<keyword evidence="4" id="KW-0832">Ubl conjugation</keyword>
<feature type="domain" description="PP1-binding" evidence="8">
    <location>
        <begin position="451"/>
        <end position="510"/>
    </location>
</feature>
<feature type="compositionally biased region" description="Basic residues" evidence="7">
    <location>
        <begin position="823"/>
        <end position="833"/>
    </location>
</feature>
<dbReference type="Ensembl" id="ENSCMMT00000007588.1">
    <property type="protein sequence ID" value="ENSCMMP00000006845.1"/>
    <property type="gene ID" value="ENSCMMG00000004377.1"/>
</dbReference>
<dbReference type="GO" id="GO:0005694">
    <property type="term" value="C:chromosome"/>
    <property type="evidence" value="ECO:0007669"/>
    <property type="project" value="TreeGrafter"/>
</dbReference>
<name>A0A8C3BL14_CAIMO</name>
<proteinExistence type="predicted"/>
<evidence type="ECO:0000259" key="8">
    <source>
        <dbReference type="Pfam" id="PF15276"/>
    </source>
</evidence>
<dbReference type="AlphaFoldDB" id="A0A8C3BL14"/>
<dbReference type="Pfam" id="PF15276">
    <property type="entry name" value="PP1_bind"/>
    <property type="match status" value="1"/>
</dbReference>
<dbReference type="PANTHER" id="PTHR21603">
    <property type="entry name" value="ANTIGEN KI-67-LIKE PROTEIN"/>
    <property type="match status" value="1"/>
</dbReference>
<feature type="compositionally biased region" description="Basic and acidic residues" evidence="7">
    <location>
        <begin position="1000"/>
        <end position="1011"/>
    </location>
</feature>
<feature type="region of interest" description="Disordered" evidence="7">
    <location>
        <begin position="866"/>
        <end position="895"/>
    </location>
</feature>
<organism evidence="9 10">
    <name type="scientific">Cairina moschata</name>
    <name type="common">Muscovy duck</name>
    <dbReference type="NCBI Taxonomy" id="8855"/>
    <lineage>
        <taxon>Eukaryota</taxon>
        <taxon>Metazoa</taxon>
        <taxon>Chordata</taxon>
        <taxon>Craniata</taxon>
        <taxon>Vertebrata</taxon>
        <taxon>Euteleostomi</taxon>
        <taxon>Archelosauria</taxon>
        <taxon>Archosauria</taxon>
        <taxon>Dinosauria</taxon>
        <taxon>Saurischia</taxon>
        <taxon>Theropoda</taxon>
        <taxon>Coelurosauria</taxon>
        <taxon>Aves</taxon>
        <taxon>Neognathae</taxon>
        <taxon>Galloanserae</taxon>
        <taxon>Anseriformes</taxon>
        <taxon>Anatidae</taxon>
        <taxon>Anatinae</taxon>
        <taxon>Cairina</taxon>
    </lineage>
</organism>
<keyword evidence="5" id="KW-0539">Nucleus</keyword>
<evidence type="ECO:0000256" key="4">
    <source>
        <dbReference type="ARBA" id="ARBA00022843"/>
    </source>
</evidence>
<evidence type="ECO:0000256" key="2">
    <source>
        <dbReference type="ARBA" id="ARBA00022499"/>
    </source>
</evidence>
<reference evidence="9" key="1">
    <citation type="submission" date="2018-09" db="EMBL/GenBank/DDBJ databases">
        <title>Common duck and Muscovy duck high density SNP chip.</title>
        <authorList>
            <person name="Vignal A."/>
            <person name="Thebault N."/>
            <person name="Warren W.C."/>
        </authorList>
    </citation>
    <scope>NUCLEOTIDE SEQUENCE [LARGE SCALE GENOMIC DNA]</scope>
</reference>
<dbReference type="GO" id="GO:0051983">
    <property type="term" value="P:regulation of chromosome segregation"/>
    <property type="evidence" value="ECO:0007669"/>
    <property type="project" value="TreeGrafter"/>
</dbReference>
<dbReference type="Proteomes" id="UP000694556">
    <property type="component" value="Chromosome 23"/>
</dbReference>
<feature type="region of interest" description="Disordered" evidence="7">
    <location>
        <begin position="243"/>
        <end position="294"/>
    </location>
</feature>
<feature type="compositionally biased region" description="Basic and acidic residues" evidence="7">
    <location>
        <begin position="278"/>
        <end position="288"/>
    </location>
</feature>
<dbReference type="GO" id="GO:0007088">
    <property type="term" value="P:regulation of mitotic nuclear division"/>
    <property type="evidence" value="ECO:0007669"/>
    <property type="project" value="TreeGrafter"/>
</dbReference>
<comment type="subcellular location">
    <subcellularLocation>
        <location evidence="1">Nucleus</location>
    </subcellularLocation>
</comment>
<feature type="compositionally biased region" description="Polar residues" evidence="7">
    <location>
        <begin position="981"/>
        <end position="999"/>
    </location>
</feature>
<feature type="region of interest" description="Disordered" evidence="7">
    <location>
        <begin position="557"/>
        <end position="650"/>
    </location>
</feature>
<dbReference type="PANTHER" id="PTHR21603:SF16">
    <property type="entry name" value="CELL DIVISION CYCLE-ASSOCIATED PROTEIN 2"/>
    <property type="match status" value="1"/>
</dbReference>
<evidence type="ECO:0000256" key="7">
    <source>
        <dbReference type="SAM" id="MobiDB-lite"/>
    </source>
</evidence>
<keyword evidence="3" id="KW-0597">Phosphoprotein</keyword>
<reference evidence="9" key="3">
    <citation type="submission" date="2025-09" db="UniProtKB">
        <authorList>
            <consortium name="Ensembl"/>
        </authorList>
    </citation>
    <scope>IDENTIFICATION</scope>
</reference>
<protein>
    <recommendedName>
        <fullName evidence="8">PP1-binding domain-containing protein</fullName>
    </recommendedName>
</protein>
<keyword evidence="2" id="KW-1017">Isopeptide bond</keyword>
<evidence type="ECO:0000256" key="6">
    <source>
        <dbReference type="ARBA" id="ARBA00023306"/>
    </source>
</evidence>
<feature type="region of interest" description="Disordered" evidence="7">
    <location>
        <begin position="441"/>
        <end position="495"/>
    </location>
</feature>
<evidence type="ECO:0000256" key="3">
    <source>
        <dbReference type="ARBA" id="ARBA00022553"/>
    </source>
</evidence>
<sequence length="1023" mass="113772">MHRLSKLVNVILEVRGNESRNTEEKEETSFSDLSQDQKICKVTESKATMASEKENLSDGNQVWLQKHTLKCSKVLEKESSRSRKDASCPLAECSVDTRKGDVLGGPSWSLNSKENFSRSRPGSLGDECCLPPNRDKVEEKSYCGIVEKPRRKIVDFATVTTAEFGITQESFTSPPVGKSPNALKLRRRSAIGVRGSPENNALIQYLAQQRSSRQKETFTQPASPFKFAKSSKNKITVFQTPLKSVQEAEGQKSEDSQESGTSQEADCSENQVPFTTKHSLDQQSEKPVSDYSGADLKENLKLNLSYGSKPDSKMCTSLSSHQDVTVTEPALSKEWAYKQRNPIEYSDAILIRDILEMSHELSLEIHEESKPPVTPLRVGSASLNECTQSGSQLRSVLKKTPAKELTDCIKEYSADTVGSGGRESLTVSEVKICEALQTVEKTEQYSSERPKKKKVTFGEDLSPEIFDKTLPANTPLRKGATPGRHPGSQSSSPFTRSRLIEKPLPQPNFDCDDQCVEPLEELREDSVAAEDLSPVENTTEVTGIAAESACCLVKESDESYTMTTRSSTKRKCSTTSDEVDLSIPRAMNAKNVKDTKNPRKNKLQRPKSITTSAAKKTQRTKHASSGKRRKRKVKKSLYGEREMASKKPLLSPIPEIPEVLSSASSPSSPKANALPEDAFLDWKSSSGQKDVQWKQATEGMRGENLPDAHVCLISEDRDVETSSPDITVFQVSDGDLKSVSGPDHKFPSIVPDTNYVSDTYHCFQQAEETECLKEEKGGDFLIENNLLGNFPNKEEWLTGLEFPEQQHTGIHEIARRTGQPPKKSSRGRARRRSSTVYTPPVEKFDFETIGNDLPLPFNVEEVLSAPQLKNDSSEGRRKKGSSSETSRVRRSMRLHKDAETEGLAWIQVPSEILKNPPLVASGCKSRRTISTCVLTESENIHHTEENPIQFAAPGKENSDPVNPADGPCRRWRRKSMCVPTPQETRTLSQTRKRSITNSVHSKDRRNQRLSEEAETPVENKANT</sequence>
<feature type="region of interest" description="Disordered" evidence="7">
    <location>
        <begin position="977"/>
        <end position="1023"/>
    </location>
</feature>
<evidence type="ECO:0000256" key="5">
    <source>
        <dbReference type="ARBA" id="ARBA00023242"/>
    </source>
</evidence>
<feature type="compositionally biased region" description="Basic residues" evidence="7">
    <location>
        <begin position="616"/>
        <end position="635"/>
    </location>
</feature>
<keyword evidence="6" id="KW-0131">Cell cycle</keyword>
<feature type="compositionally biased region" description="Polar residues" evidence="7">
    <location>
        <begin position="258"/>
        <end position="277"/>
    </location>
</feature>
<keyword evidence="10" id="KW-1185">Reference proteome</keyword>
<evidence type="ECO:0000313" key="9">
    <source>
        <dbReference type="Ensembl" id="ENSCMMP00000006845.1"/>
    </source>
</evidence>
<dbReference type="InterPro" id="IPR029334">
    <property type="entry name" value="PP1-bd"/>
</dbReference>
<reference evidence="9" key="2">
    <citation type="submission" date="2025-08" db="UniProtKB">
        <authorList>
            <consortium name="Ensembl"/>
        </authorList>
    </citation>
    <scope>IDENTIFICATION</scope>
</reference>
<dbReference type="GO" id="GO:0005634">
    <property type="term" value="C:nucleus"/>
    <property type="evidence" value="ECO:0007669"/>
    <property type="project" value="UniProtKB-SubCell"/>
</dbReference>
<accession>A0A8C3BL14</accession>